<reference evidence="2" key="1">
    <citation type="submission" date="2017-04" db="EMBL/GenBank/DDBJ databases">
        <authorList>
            <person name="Varghese N."/>
            <person name="Submissions S."/>
        </authorList>
    </citation>
    <scope>NUCLEOTIDE SEQUENCE [LARGE SCALE GENOMIC DNA]</scope>
    <source>
        <strain evidence="2">DSM 16537</strain>
    </source>
</reference>
<dbReference type="RefSeq" id="WP_084120811.1">
    <property type="nucleotide sequence ID" value="NZ_LT838813.1"/>
</dbReference>
<dbReference type="STRING" id="758820.SAMN00777080_2577"/>
<name>A0A1W2H5B9_9BACT</name>
<dbReference type="AlphaFoldDB" id="A0A1W2H5B9"/>
<organism evidence="1 2">
    <name type="scientific">Aquiflexum balticum DSM 16537</name>
    <dbReference type="NCBI Taxonomy" id="758820"/>
    <lineage>
        <taxon>Bacteria</taxon>
        <taxon>Pseudomonadati</taxon>
        <taxon>Bacteroidota</taxon>
        <taxon>Cytophagia</taxon>
        <taxon>Cytophagales</taxon>
        <taxon>Cyclobacteriaceae</taxon>
        <taxon>Aquiflexum</taxon>
    </lineage>
</organism>
<dbReference type="Proteomes" id="UP000192333">
    <property type="component" value="Chromosome I"/>
</dbReference>
<sequence>MDTQTIKNDPDHHAFCLVGENTLFLIHQIMTHMEAHSYELILEVTIPEDAKKKILEDRKENGNSHYLANWFGSEAIEAFTVPSLASGNRKEFNANVWTSVEPAQEAPTQLVPDQRNGPDQRLMGMQLPPATLPQPPWAGYWEKPEVTPWLTNVKVTVERVVHYRHINRNEISRRFEEYILFGRGKEAHIMHSVIWQPEYDHVATLKEAPDWIDEEQLIATVNVCFPHLPYDNYSTYCDNPLKDKTRHQVLYHGLSQYRDMFGNFQNKIPELYIEVEHTWWFSTRVINFWNYQFCKDSKEIS</sequence>
<gene>
    <name evidence="1" type="ORF">SAMN00777080_2577</name>
</gene>
<proteinExistence type="predicted"/>
<dbReference type="EMBL" id="LT838813">
    <property type="protein sequence ID" value="SMD43964.1"/>
    <property type="molecule type" value="Genomic_DNA"/>
</dbReference>
<dbReference type="OrthoDB" id="4521730at2"/>
<accession>A0A1W2H5B9</accession>
<protein>
    <submittedName>
        <fullName evidence="1">Uncharacterized protein</fullName>
    </submittedName>
</protein>
<evidence type="ECO:0000313" key="1">
    <source>
        <dbReference type="EMBL" id="SMD43964.1"/>
    </source>
</evidence>
<evidence type="ECO:0000313" key="2">
    <source>
        <dbReference type="Proteomes" id="UP000192333"/>
    </source>
</evidence>
<keyword evidence="2" id="KW-1185">Reference proteome</keyword>